<dbReference type="Pfam" id="PF04241">
    <property type="entry name" value="DUF423"/>
    <property type="match status" value="1"/>
</dbReference>
<dbReference type="Proteomes" id="UP001141619">
    <property type="component" value="Unassembled WGS sequence"/>
</dbReference>
<reference evidence="8" key="2">
    <citation type="journal article" date="2023" name="Syst. Appl. Microbiol.">
        <title>Govania unica gen. nov., sp. nov., a rare biosphere bacterium that represents a novel family in the class Alphaproteobacteria.</title>
        <authorList>
            <person name="Vandamme P."/>
            <person name="Peeters C."/>
            <person name="Hettiarachchi A."/>
            <person name="Cnockaert M."/>
            <person name="Carlier A."/>
        </authorList>
    </citation>
    <scope>NUCLEOTIDE SEQUENCE</scope>
    <source>
        <strain evidence="8">LMG 31809</strain>
    </source>
</reference>
<evidence type="ECO:0000256" key="6">
    <source>
        <dbReference type="SAM" id="Phobius"/>
    </source>
</evidence>
<proteinExistence type="inferred from homology"/>
<feature type="transmembrane region" description="Helical" evidence="6">
    <location>
        <begin position="45"/>
        <end position="64"/>
    </location>
</feature>
<keyword evidence="4 6" id="KW-1133">Transmembrane helix</keyword>
<dbReference type="GO" id="GO:0005886">
    <property type="term" value="C:plasma membrane"/>
    <property type="evidence" value="ECO:0007669"/>
    <property type="project" value="TreeGrafter"/>
</dbReference>
<evidence type="ECO:0000256" key="5">
    <source>
        <dbReference type="ARBA" id="ARBA00023136"/>
    </source>
</evidence>
<dbReference type="AlphaFoldDB" id="A0A9X3U180"/>
<comment type="subcellular location">
    <subcellularLocation>
        <location evidence="1">Membrane</location>
        <topology evidence="1">Multi-pass membrane protein</topology>
    </subcellularLocation>
</comment>
<evidence type="ECO:0000256" key="3">
    <source>
        <dbReference type="ARBA" id="ARBA00022692"/>
    </source>
</evidence>
<dbReference type="RefSeq" id="WP_274944825.1">
    <property type="nucleotide sequence ID" value="NZ_JANWOI010000005.1"/>
</dbReference>
<evidence type="ECO:0000256" key="4">
    <source>
        <dbReference type="ARBA" id="ARBA00022989"/>
    </source>
</evidence>
<name>A0A9X3U180_9PROT</name>
<evidence type="ECO:0000313" key="8">
    <source>
        <dbReference type="EMBL" id="MDA5195112.1"/>
    </source>
</evidence>
<feature type="chain" id="PRO_5040805850" evidence="7">
    <location>
        <begin position="29"/>
        <end position="127"/>
    </location>
</feature>
<sequence length="127" mass="13218">MIRFWIAAGALSAASAVAMGAVSAHALAAFVSPMELELIDMGVEYQLWHALALISVGLASAYFGNRRLLPLAGIAFILGTLGFSGGLYNLALGGPIFLHPLVPIGGGFYILGWLMLAAAAIFSPRTK</sequence>
<dbReference type="PANTHER" id="PTHR43461:SF1">
    <property type="entry name" value="TRANSMEMBRANE PROTEIN 256"/>
    <property type="match status" value="1"/>
</dbReference>
<keyword evidence="3 6" id="KW-0812">Transmembrane</keyword>
<feature type="signal peptide" evidence="7">
    <location>
        <begin position="1"/>
        <end position="28"/>
    </location>
</feature>
<comment type="caution">
    <text evidence="8">The sequence shown here is derived from an EMBL/GenBank/DDBJ whole genome shotgun (WGS) entry which is preliminary data.</text>
</comment>
<organism evidence="8 9">
    <name type="scientific">Govanella unica</name>
    <dbReference type="NCBI Taxonomy" id="2975056"/>
    <lineage>
        <taxon>Bacteria</taxon>
        <taxon>Pseudomonadati</taxon>
        <taxon>Pseudomonadota</taxon>
        <taxon>Alphaproteobacteria</taxon>
        <taxon>Emcibacterales</taxon>
        <taxon>Govanellaceae</taxon>
        <taxon>Govanella</taxon>
    </lineage>
</organism>
<feature type="transmembrane region" description="Helical" evidence="6">
    <location>
        <begin position="71"/>
        <end position="91"/>
    </location>
</feature>
<dbReference type="InterPro" id="IPR006696">
    <property type="entry name" value="DUF423"/>
</dbReference>
<comment type="similarity">
    <text evidence="2">Belongs to the UPF0382 family.</text>
</comment>
<reference evidence="8" key="1">
    <citation type="submission" date="2022-08" db="EMBL/GenBank/DDBJ databases">
        <authorList>
            <person name="Vandamme P."/>
            <person name="Hettiarachchi A."/>
            <person name="Peeters C."/>
            <person name="Cnockaert M."/>
            <person name="Carlier A."/>
        </authorList>
    </citation>
    <scope>NUCLEOTIDE SEQUENCE</scope>
    <source>
        <strain evidence="8">LMG 31809</strain>
    </source>
</reference>
<gene>
    <name evidence="8" type="ORF">NYP16_14255</name>
</gene>
<evidence type="ECO:0000256" key="2">
    <source>
        <dbReference type="ARBA" id="ARBA00009694"/>
    </source>
</evidence>
<evidence type="ECO:0000256" key="7">
    <source>
        <dbReference type="SAM" id="SignalP"/>
    </source>
</evidence>
<keyword evidence="5 6" id="KW-0472">Membrane</keyword>
<accession>A0A9X3U180</accession>
<evidence type="ECO:0000313" key="9">
    <source>
        <dbReference type="Proteomes" id="UP001141619"/>
    </source>
</evidence>
<dbReference type="EMBL" id="JANWOI010000005">
    <property type="protein sequence ID" value="MDA5195112.1"/>
    <property type="molecule type" value="Genomic_DNA"/>
</dbReference>
<keyword evidence="9" id="KW-1185">Reference proteome</keyword>
<evidence type="ECO:0000256" key="1">
    <source>
        <dbReference type="ARBA" id="ARBA00004141"/>
    </source>
</evidence>
<protein>
    <submittedName>
        <fullName evidence="8">DUF423 domain-containing protein</fullName>
    </submittedName>
</protein>
<keyword evidence="7" id="KW-0732">Signal</keyword>
<feature type="transmembrane region" description="Helical" evidence="6">
    <location>
        <begin position="97"/>
        <end position="122"/>
    </location>
</feature>
<dbReference type="PANTHER" id="PTHR43461">
    <property type="entry name" value="TRANSMEMBRANE PROTEIN 256"/>
    <property type="match status" value="1"/>
</dbReference>